<dbReference type="Proteomes" id="UP000239446">
    <property type="component" value="Unassembled WGS sequence"/>
</dbReference>
<dbReference type="EMBL" id="PTIT01000031">
    <property type="protein sequence ID" value="PPK50214.1"/>
    <property type="molecule type" value="Genomic_DNA"/>
</dbReference>
<dbReference type="Gene3D" id="3.40.50.150">
    <property type="entry name" value="Vaccinia Virus protein VP39"/>
    <property type="match status" value="1"/>
</dbReference>
<evidence type="ECO:0000313" key="1">
    <source>
        <dbReference type="EMBL" id="PPK50214.1"/>
    </source>
</evidence>
<keyword evidence="2" id="KW-0489">Methyltransferase</keyword>
<keyword evidence="2" id="KW-0808">Transferase</keyword>
<reference evidence="1 4" key="1">
    <citation type="submission" date="2018-02" db="EMBL/GenBank/DDBJ databases">
        <title>Deep subsurface shale carbon reservoir microbial communities from Ohio and West Virginia, USA.</title>
        <authorList>
            <person name="Wrighton K."/>
        </authorList>
    </citation>
    <scope>NUCLEOTIDE SEQUENCE [LARGE SCALE GENOMIC DNA]</scope>
    <source>
        <strain evidence="1 4">UTICA-S1B6</strain>
    </source>
</reference>
<proteinExistence type="predicted"/>
<reference evidence="2 3" key="2">
    <citation type="submission" date="2018-02" db="EMBL/GenBank/DDBJ databases">
        <title>Subsurface microbial communities from deep shales in Ohio and West Virginia, USA.</title>
        <authorList>
            <person name="Wrighton K."/>
        </authorList>
    </citation>
    <scope>NUCLEOTIDE SEQUENCE [LARGE SCALE GENOMIC DNA]</scope>
    <source>
        <strain evidence="2 3">UTICA-S1B9</strain>
    </source>
</reference>
<comment type="caution">
    <text evidence="2">The sequence shown here is derived from an EMBL/GenBank/DDBJ whole genome shotgun (WGS) entry which is preliminary data.</text>
</comment>
<sequence length="205" mass="22604">MGMETSRPKYDASRRTSPASFFRGFLREPAQVGSVIPSSRFLENRIVEAADLSSARRVVELGPGTGGTTRTFLSHLGPEARLLSIELSPFFHELLEEISDPRFINHLGSAEYLADILARHQMESPDVVISGIPFSKMPEAVGTRIARSIHESLCEGGRFVAYQFRRHVAQVTSPVMGEPVSCSLELWNIPPMRVYCWGKPGAACG</sequence>
<accession>A0A2S6G332</accession>
<organism evidence="2 3">
    <name type="scientific">Marinobacter persicus</name>
    <dbReference type="NCBI Taxonomy" id="930118"/>
    <lineage>
        <taxon>Bacteria</taxon>
        <taxon>Pseudomonadati</taxon>
        <taxon>Pseudomonadota</taxon>
        <taxon>Gammaproteobacteria</taxon>
        <taxon>Pseudomonadales</taxon>
        <taxon>Marinobacteraceae</taxon>
        <taxon>Marinobacter</taxon>
    </lineage>
</organism>
<gene>
    <name evidence="2" type="ORF">B0H24_103235</name>
    <name evidence="1" type="ORF">BY455_13135</name>
</gene>
<evidence type="ECO:0000313" key="2">
    <source>
        <dbReference type="EMBL" id="PPK52671.1"/>
    </source>
</evidence>
<dbReference type="GO" id="GO:0032259">
    <property type="term" value="P:methylation"/>
    <property type="evidence" value="ECO:0007669"/>
    <property type="project" value="UniProtKB-KW"/>
</dbReference>
<protein>
    <submittedName>
        <fullName evidence="2">Phospholipid N-methyltransferase</fullName>
    </submittedName>
</protein>
<evidence type="ECO:0000313" key="4">
    <source>
        <dbReference type="Proteomes" id="UP000239648"/>
    </source>
</evidence>
<dbReference type="InterPro" id="IPR029063">
    <property type="entry name" value="SAM-dependent_MTases_sf"/>
</dbReference>
<evidence type="ECO:0000313" key="3">
    <source>
        <dbReference type="Proteomes" id="UP000239446"/>
    </source>
</evidence>
<name>A0A2S6G332_9GAMM</name>
<dbReference type="SUPFAM" id="SSF53335">
    <property type="entry name" value="S-adenosyl-L-methionine-dependent methyltransferases"/>
    <property type="match status" value="1"/>
</dbReference>
<dbReference type="EMBL" id="PTIU01000032">
    <property type="protein sequence ID" value="PPK52671.1"/>
    <property type="molecule type" value="Genomic_DNA"/>
</dbReference>
<dbReference type="Proteomes" id="UP000239648">
    <property type="component" value="Unassembled WGS sequence"/>
</dbReference>
<keyword evidence="4" id="KW-1185">Reference proteome</keyword>
<dbReference type="GO" id="GO:0008168">
    <property type="term" value="F:methyltransferase activity"/>
    <property type="evidence" value="ECO:0007669"/>
    <property type="project" value="UniProtKB-KW"/>
</dbReference>
<dbReference type="AlphaFoldDB" id="A0A2S6G332"/>